<feature type="compositionally biased region" description="Basic and acidic residues" evidence="1">
    <location>
        <begin position="85"/>
        <end position="94"/>
    </location>
</feature>
<evidence type="ECO:0000313" key="3">
    <source>
        <dbReference type="Proteomes" id="UP001589535"/>
    </source>
</evidence>
<organism evidence="2 3">
    <name type="scientific">Amycolatopsis plumensis</name>
    <dbReference type="NCBI Taxonomy" id="236508"/>
    <lineage>
        <taxon>Bacteria</taxon>
        <taxon>Bacillati</taxon>
        <taxon>Actinomycetota</taxon>
        <taxon>Actinomycetes</taxon>
        <taxon>Pseudonocardiales</taxon>
        <taxon>Pseudonocardiaceae</taxon>
        <taxon>Amycolatopsis</taxon>
    </lineage>
</organism>
<sequence length="94" mass="10399">MAPGSRYFRGLRPHRPVWVDLGKVYRLGPPRAVIPDGLDLQATVPGELAMWHATTTGHWVGWVRFKIHDGHGGAPAGQWVPGDAIEPRREGTTR</sequence>
<proteinExistence type="predicted"/>
<reference evidence="2 3" key="1">
    <citation type="submission" date="2024-09" db="EMBL/GenBank/DDBJ databases">
        <authorList>
            <person name="Sun Q."/>
            <person name="Mori K."/>
        </authorList>
    </citation>
    <scope>NUCLEOTIDE SEQUENCE [LARGE SCALE GENOMIC DNA]</scope>
    <source>
        <strain evidence="2 3">JCM 13852</strain>
    </source>
</reference>
<dbReference type="Proteomes" id="UP001589535">
    <property type="component" value="Unassembled WGS sequence"/>
</dbReference>
<comment type="caution">
    <text evidence="2">The sequence shown here is derived from an EMBL/GenBank/DDBJ whole genome shotgun (WGS) entry which is preliminary data.</text>
</comment>
<dbReference type="EMBL" id="JBHMBK010000018">
    <property type="protein sequence ID" value="MFB9687261.1"/>
    <property type="molecule type" value="Genomic_DNA"/>
</dbReference>
<protein>
    <submittedName>
        <fullName evidence="2">Uncharacterized protein</fullName>
    </submittedName>
</protein>
<feature type="region of interest" description="Disordered" evidence="1">
    <location>
        <begin position="72"/>
        <end position="94"/>
    </location>
</feature>
<keyword evidence="3" id="KW-1185">Reference proteome</keyword>
<evidence type="ECO:0000256" key="1">
    <source>
        <dbReference type="SAM" id="MobiDB-lite"/>
    </source>
</evidence>
<evidence type="ECO:0000313" key="2">
    <source>
        <dbReference type="EMBL" id="MFB9687261.1"/>
    </source>
</evidence>
<gene>
    <name evidence="2" type="ORF">ACFFTO_24030</name>
</gene>
<dbReference type="RefSeq" id="WP_378197699.1">
    <property type="nucleotide sequence ID" value="NZ_JBHMBK010000018.1"/>
</dbReference>
<accession>A0ABV5U797</accession>
<name>A0ABV5U797_9PSEU</name>